<evidence type="ECO:0000313" key="2">
    <source>
        <dbReference type="Proteomes" id="UP001064489"/>
    </source>
</evidence>
<reference evidence="1" key="1">
    <citation type="journal article" date="2022" name="Plant J.">
        <title>Strategies of tolerance reflected in two North American maple genomes.</title>
        <authorList>
            <person name="McEvoy S.L."/>
            <person name="Sezen U.U."/>
            <person name="Trouern-Trend A."/>
            <person name="McMahon S.M."/>
            <person name="Schaberg P.G."/>
            <person name="Yang J."/>
            <person name="Wegrzyn J.L."/>
            <person name="Swenson N.G."/>
        </authorList>
    </citation>
    <scope>NUCLEOTIDE SEQUENCE</scope>
    <source>
        <strain evidence="1">91603</strain>
    </source>
</reference>
<gene>
    <name evidence="1" type="ORF">LWI28_018077</name>
</gene>
<comment type="caution">
    <text evidence="1">The sequence shown here is derived from an EMBL/GenBank/DDBJ whole genome shotgun (WGS) entry which is preliminary data.</text>
</comment>
<dbReference type="GO" id="GO:0000724">
    <property type="term" value="P:double-strand break repair via homologous recombination"/>
    <property type="evidence" value="ECO:0007669"/>
    <property type="project" value="TreeGrafter"/>
</dbReference>
<name>A0AAD5IJP9_ACENE</name>
<dbReference type="GO" id="GO:0097196">
    <property type="term" value="C:Shu complex"/>
    <property type="evidence" value="ECO:0007669"/>
    <property type="project" value="TreeGrafter"/>
</dbReference>
<dbReference type="EMBL" id="JAJSOW010000105">
    <property type="protein sequence ID" value="KAI9165653.1"/>
    <property type="molecule type" value="Genomic_DNA"/>
</dbReference>
<dbReference type="AlphaFoldDB" id="A0AAD5IJP9"/>
<proteinExistence type="predicted"/>
<dbReference type="PANTHER" id="PTHR28498">
    <property type="entry name" value="ZINC FINGER SWIM DOMAIN-CONTAINING PROTEIN 7"/>
    <property type="match status" value="1"/>
</dbReference>
<evidence type="ECO:0000313" key="1">
    <source>
        <dbReference type="EMBL" id="KAI9165653.1"/>
    </source>
</evidence>
<sequence length="87" mass="10281">MQLAFPVWKKFREATRIVDQRGFKRISGEPSEQSIFQVIGESRRKEEYFCFAKYYCAFYSLFYDIVNKGEQLCAIALLRLLALLNIN</sequence>
<keyword evidence="2" id="KW-1185">Reference proteome</keyword>
<accession>A0AAD5IJP9</accession>
<protein>
    <submittedName>
        <fullName evidence="1">Uncharacterized protein</fullName>
    </submittedName>
</protein>
<reference evidence="1" key="2">
    <citation type="submission" date="2023-02" db="EMBL/GenBank/DDBJ databases">
        <authorList>
            <person name="Swenson N.G."/>
            <person name="Wegrzyn J.L."/>
            <person name="Mcevoy S.L."/>
        </authorList>
    </citation>
    <scope>NUCLEOTIDE SEQUENCE</scope>
    <source>
        <strain evidence="1">91603</strain>
        <tissue evidence="1">Leaf</tissue>
    </source>
</reference>
<dbReference type="Proteomes" id="UP001064489">
    <property type="component" value="Chromosome 10"/>
</dbReference>
<organism evidence="1 2">
    <name type="scientific">Acer negundo</name>
    <name type="common">Box elder</name>
    <dbReference type="NCBI Taxonomy" id="4023"/>
    <lineage>
        <taxon>Eukaryota</taxon>
        <taxon>Viridiplantae</taxon>
        <taxon>Streptophyta</taxon>
        <taxon>Embryophyta</taxon>
        <taxon>Tracheophyta</taxon>
        <taxon>Spermatophyta</taxon>
        <taxon>Magnoliopsida</taxon>
        <taxon>eudicotyledons</taxon>
        <taxon>Gunneridae</taxon>
        <taxon>Pentapetalae</taxon>
        <taxon>rosids</taxon>
        <taxon>malvids</taxon>
        <taxon>Sapindales</taxon>
        <taxon>Sapindaceae</taxon>
        <taxon>Hippocastanoideae</taxon>
        <taxon>Acereae</taxon>
        <taxon>Acer</taxon>
    </lineage>
</organism>
<dbReference type="PANTHER" id="PTHR28498:SF1">
    <property type="entry name" value="ZINC FINGER SWIM DOMAIN-CONTAINING PROTEIN 7"/>
    <property type="match status" value="1"/>
</dbReference>